<protein>
    <recommendedName>
        <fullName evidence="2">PRC-barrel domain-containing protein</fullName>
    </recommendedName>
</protein>
<dbReference type="InterPro" id="IPR014747">
    <property type="entry name" value="Bac_photo_RC_H_C"/>
</dbReference>
<reference evidence="3 4" key="1">
    <citation type="journal article" date="2019" name="Int. J. Syst. Evol. Microbiol.">
        <title>The Global Catalogue of Microorganisms (GCM) 10K type strain sequencing project: providing services to taxonomists for standard genome sequencing and annotation.</title>
        <authorList>
            <consortium name="The Broad Institute Genomics Platform"/>
            <consortium name="The Broad Institute Genome Sequencing Center for Infectious Disease"/>
            <person name="Wu L."/>
            <person name="Ma J."/>
        </authorList>
    </citation>
    <scope>NUCLEOTIDE SEQUENCE [LARGE SCALE GENOMIC DNA]</scope>
    <source>
        <strain evidence="3 4">JCM 16001</strain>
    </source>
</reference>
<keyword evidence="4" id="KW-1185">Reference proteome</keyword>
<organism evidence="3 4">
    <name type="scientific">Glycomyces endophyticus</name>
    <dbReference type="NCBI Taxonomy" id="480996"/>
    <lineage>
        <taxon>Bacteria</taxon>
        <taxon>Bacillati</taxon>
        <taxon>Actinomycetota</taxon>
        <taxon>Actinomycetes</taxon>
        <taxon>Glycomycetales</taxon>
        <taxon>Glycomycetaceae</taxon>
        <taxon>Glycomyces</taxon>
    </lineage>
</organism>
<evidence type="ECO:0000256" key="1">
    <source>
        <dbReference type="SAM" id="MobiDB-lite"/>
    </source>
</evidence>
<gene>
    <name evidence="3" type="ORF">GCM10009830_44210</name>
</gene>
<sequence>MPRRLTGPARARPRFARTPRGYLTCNELDGGSIMTDQAMTLVRLDDTDLTIADGADDVRGHTVLDRSGDETGKVEGLLIDRGLRKVRFLEVASGGFLGLGKRKVLVPVGAVTRVDDEHVHLSSDRDHVASGPGYDPELTTDDDPGRPYGEDVYGYYGLMPHWSAGYIYPGYPFR</sequence>
<feature type="region of interest" description="Disordered" evidence="1">
    <location>
        <begin position="122"/>
        <end position="146"/>
    </location>
</feature>
<dbReference type="InterPro" id="IPR027275">
    <property type="entry name" value="PRC-brl_dom"/>
</dbReference>
<dbReference type="PANTHER" id="PTHR36505:SF1">
    <property type="entry name" value="BLR1072 PROTEIN"/>
    <property type="match status" value="1"/>
</dbReference>
<dbReference type="Pfam" id="PF05239">
    <property type="entry name" value="PRC"/>
    <property type="match status" value="1"/>
</dbReference>
<name>A0ABN2HQ70_9ACTN</name>
<dbReference type="EMBL" id="BAAAQF010000023">
    <property type="protein sequence ID" value="GAA1691612.1"/>
    <property type="molecule type" value="Genomic_DNA"/>
</dbReference>
<dbReference type="PANTHER" id="PTHR36505">
    <property type="entry name" value="BLR1072 PROTEIN"/>
    <property type="match status" value="1"/>
</dbReference>
<dbReference type="InterPro" id="IPR011033">
    <property type="entry name" value="PRC_barrel-like_sf"/>
</dbReference>
<comment type="caution">
    <text evidence="3">The sequence shown here is derived from an EMBL/GenBank/DDBJ whole genome shotgun (WGS) entry which is preliminary data.</text>
</comment>
<evidence type="ECO:0000313" key="4">
    <source>
        <dbReference type="Proteomes" id="UP001499851"/>
    </source>
</evidence>
<proteinExistence type="predicted"/>
<dbReference type="Gene3D" id="3.90.50.10">
    <property type="entry name" value="Photosynthetic Reaction Center, subunit H, domain 2"/>
    <property type="match status" value="1"/>
</dbReference>
<evidence type="ECO:0000259" key="2">
    <source>
        <dbReference type="Pfam" id="PF05239"/>
    </source>
</evidence>
<accession>A0ABN2HQ70</accession>
<feature type="domain" description="PRC-barrel" evidence="2">
    <location>
        <begin position="55"/>
        <end position="125"/>
    </location>
</feature>
<evidence type="ECO:0000313" key="3">
    <source>
        <dbReference type="EMBL" id="GAA1691612.1"/>
    </source>
</evidence>
<dbReference type="Proteomes" id="UP001499851">
    <property type="component" value="Unassembled WGS sequence"/>
</dbReference>
<dbReference type="SUPFAM" id="SSF50346">
    <property type="entry name" value="PRC-barrel domain"/>
    <property type="match status" value="1"/>
</dbReference>